<accession>A0A6A6P984</accession>
<evidence type="ECO:0000313" key="3">
    <source>
        <dbReference type="Proteomes" id="UP000799766"/>
    </source>
</evidence>
<proteinExistence type="predicted"/>
<dbReference type="AlphaFoldDB" id="A0A6A6P984"/>
<organism evidence="2 3">
    <name type="scientific">Lineolata rhizophorae</name>
    <dbReference type="NCBI Taxonomy" id="578093"/>
    <lineage>
        <taxon>Eukaryota</taxon>
        <taxon>Fungi</taxon>
        <taxon>Dikarya</taxon>
        <taxon>Ascomycota</taxon>
        <taxon>Pezizomycotina</taxon>
        <taxon>Dothideomycetes</taxon>
        <taxon>Dothideomycetes incertae sedis</taxon>
        <taxon>Lineolatales</taxon>
        <taxon>Lineolataceae</taxon>
        <taxon>Lineolata</taxon>
    </lineage>
</organism>
<dbReference type="Proteomes" id="UP000799766">
    <property type="component" value="Unassembled WGS sequence"/>
</dbReference>
<protein>
    <recommendedName>
        <fullName evidence="1">Aminoglycoside phosphotransferase domain-containing protein</fullName>
    </recommendedName>
</protein>
<dbReference type="InterPro" id="IPR002575">
    <property type="entry name" value="Aminoglycoside_PTrfase"/>
</dbReference>
<feature type="domain" description="Aminoglycoside phosphotransferase" evidence="1">
    <location>
        <begin position="47"/>
        <end position="339"/>
    </location>
</feature>
<dbReference type="SUPFAM" id="SSF56112">
    <property type="entry name" value="Protein kinase-like (PK-like)"/>
    <property type="match status" value="1"/>
</dbReference>
<dbReference type="OrthoDB" id="2906425at2759"/>
<keyword evidence="3" id="KW-1185">Reference proteome</keyword>
<reference evidence="2" key="1">
    <citation type="journal article" date="2020" name="Stud. Mycol.">
        <title>101 Dothideomycetes genomes: a test case for predicting lifestyles and emergence of pathogens.</title>
        <authorList>
            <person name="Haridas S."/>
            <person name="Albert R."/>
            <person name="Binder M."/>
            <person name="Bloem J."/>
            <person name="Labutti K."/>
            <person name="Salamov A."/>
            <person name="Andreopoulos B."/>
            <person name="Baker S."/>
            <person name="Barry K."/>
            <person name="Bills G."/>
            <person name="Bluhm B."/>
            <person name="Cannon C."/>
            <person name="Castanera R."/>
            <person name="Culley D."/>
            <person name="Daum C."/>
            <person name="Ezra D."/>
            <person name="Gonzalez J."/>
            <person name="Henrissat B."/>
            <person name="Kuo A."/>
            <person name="Liang C."/>
            <person name="Lipzen A."/>
            <person name="Lutzoni F."/>
            <person name="Magnuson J."/>
            <person name="Mondo S."/>
            <person name="Nolan M."/>
            <person name="Ohm R."/>
            <person name="Pangilinan J."/>
            <person name="Park H.-J."/>
            <person name="Ramirez L."/>
            <person name="Alfaro M."/>
            <person name="Sun H."/>
            <person name="Tritt A."/>
            <person name="Yoshinaga Y."/>
            <person name="Zwiers L.-H."/>
            <person name="Turgeon B."/>
            <person name="Goodwin S."/>
            <person name="Spatafora J."/>
            <person name="Crous P."/>
            <person name="Grigoriev I."/>
        </authorList>
    </citation>
    <scope>NUCLEOTIDE SEQUENCE</scope>
    <source>
        <strain evidence="2">ATCC 16933</strain>
    </source>
</reference>
<dbReference type="PANTHER" id="PTHR21310">
    <property type="entry name" value="AMINOGLYCOSIDE PHOSPHOTRANSFERASE-RELATED-RELATED"/>
    <property type="match status" value="1"/>
</dbReference>
<evidence type="ECO:0000259" key="1">
    <source>
        <dbReference type="Pfam" id="PF01636"/>
    </source>
</evidence>
<dbReference type="InterPro" id="IPR051678">
    <property type="entry name" value="AGP_Transferase"/>
</dbReference>
<sequence>MPGDMPATRRKRNIFFHADFNLTHLLRLAERLRRQPCTCDDSQIPKAGALNWAIFLEFDDGVEWVFRAPYSSYAASKRVTWRLLASEAATLKYVREHTSIPVPEVFHYSSTNENDIGIPYILMSKATGHPLATLSGSSTLARVLTEDEKKKIMRQLGCYARQLFGLHFPTIGSLFEGEEGYYVDECLSPGHVLQDRDTIEDMSRGPFHNEADYYSSLATALHLHAEQLPMGYHILRAPVPVPQEYPNFAKYYAATDRWNDFAALGGIVDSSMNRLQYCLASQLLQDSVIPRIVRPVCQSASGFPLHHHDISLQNLFVDDDLNITCIIDWAFSSTVPPAQLLATPGLPHPRDLVLDLSLNRKTGSCIIESNYWKVGQIVSRFMRLVNLDALQDYNHLEALCALALGPVTPGDDGDDTNSLPAILATRATAHDVLALADELAADDEPESEIRRREKEYFDAVGVKRLALARKVAFAAKMNPQFVADGRLWRWIDTVMEYYDSAESGEYFEGGLSLKVVDDE</sequence>
<dbReference type="InterPro" id="IPR011009">
    <property type="entry name" value="Kinase-like_dom_sf"/>
</dbReference>
<name>A0A6A6P984_9PEZI</name>
<evidence type="ECO:0000313" key="2">
    <source>
        <dbReference type="EMBL" id="KAF2460347.1"/>
    </source>
</evidence>
<dbReference type="Pfam" id="PF01636">
    <property type="entry name" value="APH"/>
    <property type="match status" value="1"/>
</dbReference>
<gene>
    <name evidence="2" type="ORF">BDY21DRAFT_413383</name>
</gene>
<dbReference type="PANTHER" id="PTHR21310:SF15">
    <property type="entry name" value="AMINOGLYCOSIDE PHOSPHOTRANSFERASE DOMAIN-CONTAINING PROTEIN"/>
    <property type="match status" value="1"/>
</dbReference>
<dbReference type="EMBL" id="MU001673">
    <property type="protein sequence ID" value="KAF2460347.1"/>
    <property type="molecule type" value="Genomic_DNA"/>
</dbReference>